<dbReference type="Gene3D" id="3.40.630.190">
    <property type="entry name" value="LCP protein"/>
    <property type="match status" value="1"/>
</dbReference>
<evidence type="ECO:0000256" key="1">
    <source>
        <dbReference type="ARBA" id="ARBA00006068"/>
    </source>
</evidence>
<reference evidence="5 6" key="1">
    <citation type="submission" date="2018-09" db="EMBL/GenBank/DDBJ databases">
        <title>Genome sequencing of Nocardioides immobilis CCTCC AB 2017083 for comparison to Nocardioides silvaticus.</title>
        <authorList>
            <person name="Li C."/>
            <person name="Wang G."/>
        </authorList>
    </citation>
    <scope>NUCLEOTIDE SEQUENCE [LARGE SCALE GENOMIC DNA]</scope>
    <source>
        <strain evidence="5 6">CCTCC AB 2017083</strain>
    </source>
</reference>
<dbReference type="EMBL" id="QXGH01000047">
    <property type="protein sequence ID" value="RHW23413.1"/>
    <property type="molecule type" value="Genomic_DNA"/>
</dbReference>
<keyword evidence="3" id="KW-0472">Membrane</keyword>
<sequence length="571" mass="62093">MAGTASPGRPGGARRASRSVRQTRGDRRRQRAASAYGGKRALRPDNNPVVRAPVERAPERVPERVPEPVPVERGAAGERARGGRRALRPAERRTKGLPGTLGITFVTAVVPGIGYLYARRRLAGWVVLLGWAAIFGGVIWYFGRDLDLATARTRAVDLAFDANLPRIVAVVVVLLLIWLAVVWTSYRLVRPRDRPRWHTAVGNVAVVVICLVVAAPVLRGAQYALATADFVDNVFDDNEVATTPDDVTAEDPFGGRERVNVLLLGGDGSEGRDGVRTDSMILLSMDTETGKSVTFSLPRNMANAQFPEGSPLQELYPYGFSDGDPANGEYMLNAIYRNIPALHPGVLGKSHNEGADAIKQAVEGSLGIPVEYYVLVNLEGFKEIVDAMDGVTVNINEPIAIGGDTSAGIPPDDYLAPGPDQHLDGFHALWFARGRWGSDDYERMERQRCMVDAIVEAADPATLLVQYLDLLKAGEEIVYTDIPRELASAFVDLALKVKDAKVKSVVFRSSEEFSSADPDFEWMHDIVERSLDPPPKKHGSGERDPADDPEDACSYQPTGETVEDAIAADGY</sequence>
<proteinExistence type="inferred from homology"/>
<feature type="region of interest" description="Disordered" evidence="2">
    <location>
        <begin position="1"/>
        <end position="89"/>
    </location>
</feature>
<evidence type="ECO:0000313" key="5">
    <source>
        <dbReference type="EMBL" id="RHW23413.1"/>
    </source>
</evidence>
<comment type="caution">
    <text evidence="5">The sequence shown here is derived from an EMBL/GenBank/DDBJ whole genome shotgun (WGS) entry which is preliminary data.</text>
</comment>
<dbReference type="InterPro" id="IPR004474">
    <property type="entry name" value="LytR_CpsA_psr"/>
</dbReference>
<name>A0A417XST8_9ACTN</name>
<evidence type="ECO:0000256" key="2">
    <source>
        <dbReference type="SAM" id="MobiDB-lite"/>
    </source>
</evidence>
<dbReference type="OrthoDB" id="3573673at2"/>
<dbReference type="PANTHER" id="PTHR33392:SF6">
    <property type="entry name" value="POLYISOPRENYL-TEICHOIC ACID--PEPTIDOGLYCAN TEICHOIC ACID TRANSFERASE TAGU"/>
    <property type="match status" value="1"/>
</dbReference>
<feature type="transmembrane region" description="Helical" evidence="3">
    <location>
        <begin position="125"/>
        <end position="143"/>
    </location>
</feature>
<keyword evidence="3" id="KW-1133">Transmembrane helix</keyword>
<comment type="similarity">
    <text evidence="1">Belongs to the LytR/CpsA/Psr (LCP) family.</text>
</comment>
<evidence type="ECO:0000259" key="4">
    <source>
        <dbReference type="Pfam" id="PF03816"/>
    </source>
</evidence>
<dbReference type="Pfam" id="PF03816">
    <property type="entry name" value="LytR_cpsA_psr"/>
    <property type="match status" value="1"/>
</dbReference>
<gene>
    <name evidence="5" type="ORF">D0Z08_29725</name>
</gene>
<dbReference type="RefSeq" id="WP_118928906.1">
    <property type="nucleotide sequence ID" value="NZ_QXGH01000047.1"/>
</dbReference>
<feature type="region of interest" description="Disordered" evidence="2">
    <location>
        <begin position="528"/>
        <end position="571"/>
    </location>
</feature>
<dbReference type="PANTHER" id="PTHR33392">
    <property type="entry name" value="POLYISOPRENYL-TEICHOIC ACID--PEPTIDOGLYCAN TEICHOIC ACID TRANSFERASE TAGU"/>
    <property type="match status" value="1"/>
</dbReference>
<protein>
    <submittedName>
        <fullName evidence="5">LytR family transcriptional regulator</fullName>
    </submittedName>
</protein>
<feature type="transmembrane region" description="Helical" evidence="3">
    <location>
        <begin position="97"/>
        <end position="118"/>
    </location>
</feature>
<feature type="transmembrane region" description="Helical" evidence="3">
    <location>
        <begin position="163"/>
        <end position="185"/>
    </location>
</feature>
<feature type="transmembrane region" description="Helical" evidence="3">
    <location>
        <begin position="197"/>
        <end position="218"/>
    </location>
</feature>
<organism evidence="5 6">
    <name type="scientific">Nocardioides immobilis</name>
    <dbReference type="NCBI Taxonomy" id="2049295"/>
    <lineage>
        <taxon>Bacteria</taxon>
        <taxon>Bacillati</taxon>
        <taxon>Actinomycetota</taxon>
        <taxon>Actinomycetes</taxon>
        <taxon>Propionibacteriales</taxon>
        <taxon>Nocardioidaceae</taxon>
        <taxon>Nocardioides</taxon>
    </lineage>
</organism>
<evidence type="ECO:0000256" key="3">
    <source>
        <dbReference type="SAM" id="Phobius"/>
    </source>
</evidence>
<dbReference type="AlphaFoldDB" id="A0A417XST8"/>
<dbReference type="NCBIfam" id="TIGR00350">
    <property type="entry name" value="lytR_cpsA_psr"/>
    <property type="match status" value="1"/>
</dbReference>
<feature type="compositionally biased region" description="Basic and acidic residues" evidence="2">
    <location>
        <begin position="53"/>
        <end position="66"/>
    </location>
</feature>
<dbReference type="InterPro" id="IPR050922">
    <property type="entry name" value="LytR/CpsA/Psr_CW_biosynth"/>
</dbReference>
<keyword evidence="6" id="KW-1185">Reference proteome</keyword>
<accession>A0A417XST8</accession>
<dbReference type="Proteomes" id="UP000283644">
    <property type="component" value="Unassembled WGS sequence"/>
</dbReference>
<feature type="domain" description="Cell envelope-related transcriptional attenuator" evidence="4">
    <location>
        <begin position="276"/>
        <end position="457"/>
    </location>
</feature>
<feature type="compositionally biased region" description="Basic and acidic residues" evidence="2">
    <location>
        <begin position="528"/>
        <end position="546"/>
    </location>
</feature>
<evidence type="ECO:0000313" key="6">
    <source>
        <dbReference type="Proteomes" id="UP000283644"/>
    </source>
</evidence>
<keyword evidence="3" id="KW-0812">Transmembrane</keyword>